<keyword evidence="6" id="KW-1185">Reference proteome</keyword>
<protein>
    <recommendedName>
        <fullName evidence="4">BZIP domain-containing protein</fullName>
    </recommendedName>
</protein>
<evidence type="ECO:0000259" key="4">
    <source>
        <dbReference type="PROSITE" id="PS00036"/>
    </source>
</evidence>
<dbReference type="InterPro" id="IPR046347">
    <property type="entry name" value="bZIP_sf"/>
</dbReference>
<dbReference type="STRING" id="246404.A0A507FS76"/>
<dbReference type="InterPro" id="IPR004827">
    <property type="entry name" value="bZIP"/>
</dbReference>
<dbReference type="SUPFAM" id="SSF57959">
    <property type="entry name" value="Leucine zipper domain"/>
    <property type="match status" value="1"/>
</dbReference>
<feature type="domain" description="BZIP" evidence="4">
    <location>
        <begin position="78"/>
        <end position="93"/>
    </location>
</feature>
<dbReference type="PROSITE" id="PS00036">
    <property type="entry name" value="BZIP_BASIC"/>
    <property type="match status" value="1"/>
</dbReference>
<dbReference type="GO" id="GO:0000976">
    <property type="term" value="F:transcription cis-regulatory region binding"/>
    <property type="evidence" value="ECO:0007669"/>
    <property type="project" value="InterPro"/>
</dbReference>
<organism evidence="5 6">
    <name type="scientific">Chytriomyces confervae</name>
    <dbReference type="NCBI Taxonomy" id="246404"/>
    <lineage>
        <taxon>Eukaryota</taxon>
        <taxon>Fungi</taxon>
        <taxon>Fungi incertae sedis</taxon>
        <taxon>Chytridiomycota</taxon>
        <taxon>Chytridiomycota incertae sedis</taxon>
        <taxon>Chytridiomycetes</taxon>
        <taxon>Chytridiales</taxon>
        <taxon>Chytriomycetaceae</taxon>
        <taxon>Chytriomyces</taxon>
    </lineage>
</organism>
<feature type="compositionally biased region" description="Polar residues" evidence="3">
    <location>
        <begin position="15"/>
        <end position="27"/>
    </location>
</feature>
<comment type="caution">
    <text evidence="5">The sequence shown here is derived from an EMBL/GenBank/DDBJ whole genome shotgun (WGS) entry which is preliminary data.</text>
</comment>
<dbReference type="CDD" id="cd14688">
    <property type="entry name" value="bZIP_YAP"/>
    <property type="match status" value="1"/>
</dbReference>
<dbReference type="InterPro" id="IPR050936">
    <property type="entry name" value="AP-1-like"/>
</dbReference>
<reference evidence="5 6" key="1">
    <citation type="journal article" date="2019" name="Sci. Rep.">
        <title>Comparative genomics of chytrid fungi reveal insights into the obligate biotrophic and pathogenic lifestyle of Synchytrium endobioticum.</title>
        <authorList>
            <person name="van de Vossenberg B.T.L.H."/>
            <person name="Warris S."/>
            <person name="Nguyen H.D.T."/>
            <person name="van Gent-Pelzer M.P.E."/>
            <person name="Joly D.L."/>
            <person name="van de Geest H.C."/>
            <person name="Bonants P.J.M."/>
            <person name="Smith D.S."/>
            <person name="Levesque C.A."/>
            <person name="van der Lee T.A.J."/>
        </authorList>
    </citation>
    <scope>NUCLEOTIDE SEQUENCE [LARGE SCALE GENOMIC DNA]</scope>
    <source>
        <strain evidence="5 6">CBS 675.73</strain>
    </source>
</reference>
<dbReference type="Proteomes" id="UP000320333">
    <property type="component" value="Unassembled WGS sequence"/>
</dbReference>
<dbReference type="Gene3D" id="1.20.5.170">
    <property type="match status" value="1"/>
</dbReference>
<keyword evidence="2" id="KW-0539">Nucleus</keyword>
<evidence type="ECO:0000313" key="6">
    <source>
        <dbReference type="Proteomes" id="UP000320333"/>
    </source>
</evidence>
<evidence type="ECO:0000256" key="1">
    <source>
        <dbReference type="ARBA" id="ARBA00004123"/>
    </source>
</evidence>
<dbReference type="Pfam" id="PF00170">
    <property type="entry name" value="bZIP_1"/>
    <property type="match status" value="1"/>
</dbReference>
<dbReference type="PANTHER" id="PTHR40621">
    <property type="entry name" value="TRANSCRIPTION FACTOR KAPC-RELATED"/>
    <property type="match status" value="1"/>
</dbReference>
<evidence type="ECO:0000256" key="3">
    <source>
        <dbReference type="SAM" id="MobiDB-lite"/>
    </source>
</evidence>
<dbReference type="PANTHER" id="PTHR40621:SF6">
    <property type="entry name" value="AP-1-LIKE TRANSCRIPTION FACTOR YAP1-RELATED"/>
    <property type="match status" value="1"/>
</dbReference>
<gene>
    <name evidence="5" type="ORF">CcCBS67573_g00653</name>
</gene>
<comment type="subcellular location">
    <subcellularLocation>
        <location evidence="1">Nucleus</location>
    </subcellularLocation>
</comment>
<accession>A0A507FS76</accession>
<dbReference type="EMBL" id="QEAP01000010">
    <property type="protein sequence ID" value="TPX78046.1"/>
    <property type="molecule type" value="Genomic_DNA"/>
</dbReference>
<proteinExistence type="predicted"/>
<dbReference type="GO" id="GO:0001228">
    <property type="term" value="F:DNA-binding transcription activator activity, RNA polymerase II-specific"/>
    <property type="evidence" value="ECO:0007669"/>
    <property type="project" value="TreeGrafter"/>
</dbReference>
<feature type="region of interest" description="Disordered" evidence="3">
    <location>
        <begin position="1"/>
        <end position="76"/>
    </location>
</feature>
<evidence type="ECO:0000256" key="2">
    <source>
        <dbReference type="ARBA" id="ARBA00023242"/>
    </source>
</evidence>
<sequence length="251" mass="27434">MKTAMTMARPAPFSPDTTTYQQSNSPASAKHAPRGSQYDHLEDSDYEPFAKKPIGKSPPNTIKKRAGRKLATDEPVNRRIAQNRIAQRTFREKRENYVHGLEEKIKQLSLYIESHGLPLPPALSVSASSSPSPDSLMNPADSDCLREKVANLEQENALLRELTFSMAVKPEVPQYNSPPTFVVAPSYTPLSVDSGAGGGLFTSDPEGFTPFLSGSLGSSLASPTIPFHCEPLGYNLFAELEASLLMQRPRT</sequence>
<dbReference type="GO" id="GO:0090575">
    <property type="term" value="C:RNA polymerase II transcription regulator complex"/>
    <property type="evidence" value="ECO:0007669"/>
    <property type="project" value="TreeGrafter"/>
</dbReference>
<evidence type="ECO:0000313" key="5">
    <source>
        <dbReference type="EMBL" id="TPX78046.1"/>
    </source>
</evidence>
<dbReference type="AlphaFoldDB" id="A0A507FS76"/>
<name>A0A507FS76_9FUNG</name>
<dbReference type="OrthoDB" id="2593073at2759"/>